<evidence type="ECO:0000313" key="1">
    <source>
        <dbReference type="EMBL" id="KNZ47644.1"/>
    </source>
</evidence>
<dbReference type="EMBL" id="LAVV01011563">
    <property type="protein sequence ID" value="KNZ47644.1"/>
    <property type="molecule type" value="Genomic_DNA"/>
</dbReference>
<accession>A0A0L6UGF0</accession>
<name>A0A0L6UGF0_9BASI</name>
<proteinExistence type="predicted"/>
<keyword evidence="2" id="KW-1185">Reference proteome</keyword>
<organism evidence="1 2">
    <name type="scientific">Puccinia sorghi</name>
    <dbReference type="NCBI Taxonomy" id="27349"/>
    <lineage>
        <taxon>Eukaryota</taxon>
        <taxon>Fungi</taxon>
        <taxon>Dikarya</taxon>
        <taxon>Basidiomycota</taxon>
        <taxon>Pucciniomycotina</taxon>
        <taxon>Pucciniomycetes</taxon>
        <taxon>Pucciniales</taxon>
        <taxon>Pucciniaceae</taxon>
        <taxon>Puccinia</taxon>
    </lineage>
</organism>
<protein>
    <submittedName>
        <fullName evidence="1">Uncharacterized protein</fullName>
    </submittedName>
</protein>
<comment type="caution">
    <text evidence="1">The sequence shown here is derived from an EMBL/GenBank/DDBJ whole genome shotgun (WGS) entry which is preliminary data.</text>
</comment>
<dbReference type="VEuPathDB" id="FungiDB:VP01_625g4"/>
<reference evidence="1 2" key="1">
    <citation type="submission" date="2015-08" db="EMBL/GenBank/DDBJ databases">
        <title>Next Generation Sequencing and Analysis of the Genome of Puccinia sorghi L Schw, the Causal Agent of Maize Common Rust.</title>
        <authorList>
            <person name="Rochi L."/>
            <person name="Burguener G."/>
            <person name="Darino M."/>
            <person name="Turjanski A."/>
            <person name="Kreff E."/>
            <person name="Dieguez M.J."/>
            <person name="Sacco F."/>
        </authorList>
    </citation>
    <scope>NUCLEOTIDE SEQUENCE [LARGE SCALE GENOMIC DNA]</scope>
    <source>
        <strain evidence="1 2">RO10H11247</strain>
    </source>
</reference>
<sequence length="109" mass="12658">MVESNTTFNNNDQKVKYIFLVMDEYGLTFKKFLMAFLISDNIDIRFRKHFWETECSSLEKLCAAQQIVSKEGAKAGVDKAICRSDFPFLYNLILSHVQLNIPQRKGLEN</sequence>
<dbReference type="Proteomes" id="UP000037035">
    <property type="component" value="Unassembled WGS sequence"/>
</dbReference>
<evidence type="ECO:0000313" key="2">
    <source>
        <dbReference type="Proteomes" id="UP000037035"/>
    </source>
</evidence>
<gene>
    <name evidence="1" type="ORF">VP01_625g4</name>
</gene>
<dbReference type="AlphaFoldDB" id="A0A0L6UGF0"/>